<keyword evidence="5" id="KW-0249">Electron transport</keyword>
<keyword evidence="7" id="KW-0411">Iron-sulfur</keyword>
<keyword evidence="1" id="KW-0813">Transport</keyword>
<dbReference type="Pfam" id="PF12800">
    <property type="entry name" value="Fer4_4"/>
    <property type="match status" value="1"/>
</dbReference>
<evidence type="ECO:0000256" key="2">
    <source>
        <dbReference type="ARBA" id="ARBA00022485"/>
    </source>
</evidence>
<evidence type="ECO:0000256" key="1">
    <source>
        <dbReference type="ARBA" id="ARBA00022448"/>
    </source>
</evidence>
<feature type="domain" description="4Fe-4S ferredoxin-type" evidence="8">
    <location>
        <begin position="46"/>
        <end position="79"/>
    </location>
</feature>
<evidence type="ECO:0000256" key="4">
    <source>
        <dbReference type="ARBA" id="ARBA00022737"/>
    </source>
</evidence>
<keyword evidence="4" id="KW-0677">Repeat</keyword>
<dbReference type="InterPro" id="IPR050954">
    <property type="entry name" value="ET_IronSulfur_Cluster-Binding"/>
</dbReference>
<dbReference type="Gene3D" id="3.30.70.20">
    <property type="match status" value="2"/>
</dbReference>
<keyword evidence="2" id="KW-0004">4Fe-4S</keyword>
<dbReference type="EMBL" id="PPTO01000009">
    <property type="protein sequence ID" value="RDB58184.1"/>
    <property type="molecule type" value="Genomic_DNA"/>
</dbReference>
<dbReference type="PANTHER" id="PTHR43177">
    <property type="entry name" value="PROTEIN NRFC"/>
    <property type="match status" value="1"/>
</dbReference>
<dbReference type="GO" id="GO:0046872">
    <property type="term" value="F:metal ion binding"/>
    <property type="evidence" value="ECO:0007669"/>
    <property type="project" value="UniProtKB-KW"/>
</dbReference>
<name>A0A369LG67_9ACTN</name>
<dbReference type="SUPFAM" id="SSF54862">
    <property type="entry name" value="4Fe-4S ferredoxins"/>
    <property type="match status" value="1"/>
</dbReference>
<accession>A0A369LG67</accession>
<dbReference type="CDD" id="cd16371">
    <property type="entry name" value="DMSOR_beta_like"/>
    <property type="match status" value="1"/>
</dbReference>
<dbReference type="AlphaFoldDB" id="A0A369LG67"/>
<dbReference type="PROSITE" id="PS51379">
    <property type="entry name" value="4FE4S_FER_2"/>
    <property type="match status" value="3"/>
</dbReference>
<feature type="domain" description="4Fe-4S ferredoxin-type" evidence="8">
    <location>
        <begin position="3"/>
        <end position="33"/>
    </location>
</feature>
<keyword evidence="3" id="KW-0479">Metal-binding</keyword>
<evidence type="ECO:0000256" key="3">
    <source>
        <dbReference type="ARBA" id="ARBA00022723"/>
    </source>
</evidence>
<dbReference type="Pfam" id="PF13247">
    <property type="entry name" value="Fer4_11"/>
    <property type="match status" value="1"/>
</dbReference>
<dbReference type="RefSeq" id="WP_114615693.1">
    <property type="nucleotide sequence ID" value="NZ_DBFBAR010000007.1"/>
</dbReference>
<evidence type="ECO:0000313" key="9">
    <source>
        <dbReference type="EMBL" id="RDB58184.1"/>
    </source>
</evidence>
<evidence type="ECO:0000256" key="5">
    <source>
        <dbReference type="ARBA" id="ARBA00022982"/>
    </source>
</evidence>
<protein>
    <submittedName>
        <fullName evidence="9">4Fe-4S ferredoxin</fullName>
    </submittedName>
</protein>
<evidence type="ECO:0000259" key="8">
    <source>
        <dbReference type="PROSITE" id="PS51379"/>
    </source>
</evidence>
<gene>
    <name evidence="9" type="ORF">C1881_06340</name>
</gene>
<dbReference type="PANTHER" id="PTHR43177:SF5">
    <property type="entry name" value="ANAEROBIC DIMETHYL SULFOXIDE REDUCTASE CHAIN B-RELATED"/>
    <property type="match status" value="1"/>
</dbReference>
<reference evidence="9 10" key="1">
    <citation type="journal article" date="2018" name="Elife">
        <title>Discovery and characterization of a prevalent human gut bacterial enzyme sufficient for the inactivation of a family of plant toxins.</title>
        <authorList>
            <person name="Koppel N."/>
            <person name="Bisanz J.E."/>
            <person name="Pandelia M.E."/>
            <person name="Turnbaugh P.J."/>
            <person name="Balskus E.P."/>
        </authorList>
    </citation>
    <scope>NUCLEOTIDE SEQUENCE [LARGE SCALE GENOMIC DNA]</scope>
    <source>
        <strain evidence="9 10">OB21 GAM31</strain>
    </source>
</reference>
<dbReference type="Proteomes" id="UP000253975">
    <property type="component" value="Unassembled WGS sequence"/>
</dbReference>
<comment type="caution">
    <text evidence="9">The sequence shown here is derived from an EMBL/GenBank/DDBJ whole genome shotgun (WGS) entry which is preliminary data.</text>
</comment>
<organism evidence="9 10">
    <name type="scientific">Slackia isoflavoniconvertens</name>
    <dbReference type="NCBI Taxonomy" id="572010"/>
    <lineage>
        <taxon>Bacteria</taxon>
        <taxon>Bacillati</taxon>
        <taxon>Actinomycetota</taxon>
        <taxon>Coriobacteriia</taxon>
        <taxon>Eggerthellales</taxon>
        <taxon>Eggerthellaceae</taxon>
        <taxon>Slackia</taxon>
    </lineage>
</organism>
<sequence>MSIGFYFDMSRCTGCRACQIACKDKNRLEVGTIYRNAHTFSVGSFPEVKCYSYSASCNHCESPACMAACPTGAIDKREDGAVILDREVCKGDGACVEACPYGVPKLWEDGKAGKCDSCYLIREAGGTPACVAACPNRALDFGEVEELKKKYGDALVSDIAVLPSSDKTKPNVYINAKEAATETGFTEVDW</sequence>
<evidence type="ECO:0000256" key="6">
    <source>
        <dbReference type="ARBA" id="ARBA00023004"/>
    </source>
</evidence>
<feature type="domain" description="4Fe-4S ferredoxin-type" evidence="8">
    <location>
        <begin position="80"/>
        <end position="109"/>
    </location>
</feature>
<evidence type="ECO:0000313" key="10">
    <source>
        <dbReference type="Proteomes" id="UP000253975"/>
    </source>
</evidence>
<evidence type="ECO:0000256" key="7">
    <source>
        <dbReference type="ARBA" id="ARBA00023014"/>
    </source>
</evidence>
<proteinExistence type="predicted"/>
<keyword evidence="6" id="KW-0408">Iron</keyword>
<dbReference type="InterPro" id="IPR017896">
    <property type="entry name" value="4Fe4S_Fe-S-bd"/>
</dbReference>
<dbReference type="GO" id="GO:0051539">
    <property type="term" value="F:4 iron, 4 sulfur cluster binding"/>
    <property type="evidence" value="ECO:0007669"/>
    <property type="project" value="UniProtKB-KW"/>
</dbReference>